<dbReference type="AlphaFoldDB" id="S8EQY8"/>
<evidence type="ECO:0000259" key="1">
    <source>
        <dbReference type="Pfam" id="PF12776"/>
    </source>
</evidence>
<dbReference type="HOGENOM" id="CLU_082499_2_2_1"/>
<proteinExistence type="predicted"/>
<dbReference type="InterPro" id="IPR024752">
    <property type="entry name" value="Myb/SANT-like_dom"/>
</dbReference>
<name>S8EQY8_FOMSC</name>
<dbReference type="PANTHER" id="PTHR46929">
    <property type="entry name" value="EXPRESSED PROTEIN"/>
    <property type="match status" value="1"/>
</dbReference>
<dbReference type="Gene3D" id="1.10.10.60">
    <property type="entry name" value="Homeodomain-like"/>
    <property type="match status" value="1"/>
</dbReference>
<dbReference type="Pfam" id="PF12776">
    <property type="entry name" value="Myb_DNA-bind_3"/>
    <property type="match status" value="1"/>
</dbReference>
<dbReference type="eggNOG" id="ENOG502R4KR">
    <property type="taxonomic scope" value="Eukaryota"/>
</dbReference>
<accession>S8EQY8</accession>
<organism evidence="2 3">
    <name type="scientific">Fomitopsis schrenkii</name>
    <name type="common">Brown rot fungus</name>
    <dbReference type="NCBI Taxonomy" id="2126942"/>
    <lineage>
        <taxon>Eukaryota</taxon>
        <taxon>Fungi</taxon>
        <taxon>Dikarya</taxon>
        <taxon>Basidiomycota</taxon>
        <taxon>Agaricomycotina</taxon>
        <taxon>Agaricomycetes</taxon>
        <taxon>Polyporales</taxon>
        <taxon>Fomitopsis</taxon>
    </lineage>
</organism>
<dbReference type="InParanoid" id="S8EQY8"/>
<sequence length="135" mass="15405">MSPKAVWSPTDIDKLLEILKEEKASAGNGGNFKKATFRKAAEELEKIREKGGPKTGTVCESKWQKLRQTYHVVAALSAQSGFHWDDEHGADINEDSEAVWQAYILAHPDAAPFRNKGWEYFEKMKSILRKYLLYM</sequence>
<dbReference type="OrthoDB" id="2930561at2759"/>
<reference evidence="2 3" key="1">
    <citation type="journal article" date="2012" name="Science">
        <title>The Paleozoic origin of enzymatic lignin decomposition reconstructed from 31 fungal genomes.</title>
        <authorList>
            <person name="Floudas D."/>
            <person name="Binder M."/>
            <person name="Riley R."/>
            <person name="Barry K."/>
            <person name="Blanchette R.A."/>
            <person name="Henrissat B."/>
            <person name="Martinez A.T."/>
            <person name="Otillar R."/>
            <person name="Spatafora J.W."/>
            <person name="Yadav J.S."/>
            <person name="Aerts A."/>
            <person name="Benoit I."/>
            <person name="Boyd A."/>
            <person name="Carlson A."/>
            <person name="Copeland A."/>
            <person name="Coutinho P.M."/>
            <person name="de Vries R.P."/>
            <person name="Ferreira P."/>
            <person name="Findley K."/>
            <person name="Foster B."/>
            <person name="Gaskell J."/>
            <person name="Glotzer D."/>
            <person name="Gorecki P."/>
            <person name="Heitman J."/>
            <person name="Hesse C."/>
            <person name="Hori C."/>
            <person name="Igarashi K."/>
            <person name="Jurgens J.A."/>
            <person name="Kallen N."/>
            <person name="Kersten P."/>
            <person name="Kohler A."/>
            <person name="Kuees U."/>
            <person name="Kumar T.K.A."/>
            <person name="Kuo A."/>
            <person name="LaButti K."/>
            <person name="Larrondo L.F."/>
            <person name="Lindquist E."/>
            <person name="Ling A."/>
            <person name="Lombard V."/>
            <person name="Lucas S."/>
            <person name="Lundell T."/>
            <person name="Martin R."/>
            <person name="McLaughlin D.J."/>
            <person name="Morgenstern I."/>
            <person name="Morin E."/>
            <person name="Murat C."/>
            <person name="Nagy L.G."/>
            <person name="Nolan M."/>
            <person name="Ohm R.A."/>
            <person name="Patyshakuliyeva A."/>
            <person name="Rokas A."/>
            <person name="Ruiz-Duenas F.J."/>
            <person name="Sabat G."/>
            <person name="Salamov A."/>
            <person name="Samejima M."/>
            <person name="Schmutz J."/>
            <person name="Slot J.C."/>
            <person name="St John F."/>
            <person name="Stenlid J."/>
            <person name="Sun H."/>
            <person name="Sun S."/>
            <person name="Syed K."/>
            <person name="Tsang A."/>
            <person name="Wiebenga A."/>
            <person name="Young D."/>
            <person name="Pisabarro A."/>
            <person name="Eastwood D.C."/>
            <person name="Martin F."/>
            <person name="Cullen D."/>
            <person name="Grigoriev I.V."/>
            <person name="Hibbett D.S."/>
        </authorList>
    </citation>
    <scope>NUCLEOTIDE SEQUENCE</scope>
    <source>
        <strain evidence="3">FP-58527</strain>
    </source>
</reference>
<keyword evidence="3" id="KW-1185">Reference proteome</keyword>
<gene>
    <name evidence="2" type="ORF">FOMPIDRAFT_1044759</name>
</gene>
<dbReference type="EMBL" id="KE504123">
    <property type="protein sequence ID" value="EPT05424.1"/>
    <property type="molecule type" value="Genomic_DNA"/>
</dbReference>
<dbReference type="Proteomes" id="UP000015241">
    <property type="component" value="Unassembled WGS sequence"/>
</dbReference>
<protein>
    <recommendedName>
        <fullName evidence="1">Myb/SANT-like domain-containing protein</fullName>
    </recommendedName>
</protein>
<dbReference type="PANTHER" id="PTHR46929:SF3">
    <property type="entry name" value="MYB_SANT-LIKE DOMAIN-CONTAINING PROTEIN"/>
    <property type="match status" value="1"/>
</dbReference>
<feature type="domain" description="Myb/SANT-like" evidence="1">
    <location>
        <begin position="7"/>
        <end position="103"/>
    </location>
</feature>
<dbReference type="STRING" id="743788.S8EQY8"/>
<evidence type="ECO:0000313" key="2">
    <source>
        <dbReference type="EMBL" id="EPT05424.1"/>
    </source>
</evidence>
<evidence type="ECO:0000313" key="3">
    <source>
        <dbReference type="Proteomes" id="UP000015241"/>
    </source>
</evidence>